<dbReference type="Proteomes" id="UP000194221">
    <property type="component" value="Unassembled WGS sequence"/>
</dbReference>
<dbReference type="AlphaFoldDB" id="A0A1Y2PEH0"/>
<dbReference type="OrthoDB" id="9792195at2"/>
<dbReference type="InParanoid" id="A0A1Y2PEH0"/>
<accession>A0A1Y2PEH0</accession>
<gene>
    <name evidence="5" type="ORF">WH52_05225</name>
</gene>
<name>A0A1Y2PEH0_9FLAO</name>
<dbReference type="STRING" id="1635173.WH52_05225"/>
<reference evidence="5 6" key="1">
    <citation type="submission" date="2015-03" db="EMBL/GenBank/DDBJ databases">
        <title>Genome sequence of Tenacibaculum sp. S2-2, isolated from intestinal microbiota of sea cucumber, Apostichopus japonicas.</title>
        <authorList>
            <person name="Shao Z."/>
            <person name="Wang L."/>
            <person name="Li X."/>
        </authorList>
    </citation>
    <scope>NUCLEOTIDE SEQUENCE [LARGE SCALE GENOMIC DNA]</scope>
    <source>
        <strain evidence="5 6">S2-2</strain>
    </source>
</reference>
<dbReference type="InterPro" id="IPR023227">
    <property type="entry name" value="SAM_OH_AdoTrfase_C_sf"/>
</dbReference>
<evidence type="ECO:0000259" key="3">
    <source>
        <dbReference type="Pfam" id="PF01887"/>
    </source>
</evidence>
<dbReference type="PANTHER" id="PTHR35092:SF1">
    <property type="entry name" value="CHLORINASE MJ1651"/>
    <property type="match status" value="1"/>
</dbReference>
<evidence type="ECO:0000313" key="5">
    <source>
        <dbReference type="EMBL" id="OSY88187.1"/>
    </source>
</evidence>
<comment type="similarity">
    <text evidence="2">Belongs to the SAM hydrolase / SAM-dependent halogenase family.</text>
</comment>
<organism evidence="5 6">
    <name type="scientific">Tenacibaculum holothuriorum</name>
    <dbReference type="NCBI Taxonomy" id="1635173"/>
    <lineage>
        <taxon>Bacteria</taxon>
        <taxon>Pseudomonadati</taxon>
        <taxon>Bacteroidota</taxon>
        <taxon>Flavobacteriia</taxon>
        <taxon>Flavobacteriales</taxon>
        <taxon>Flavobacteriaceae</taxon>
        <taxon>Tenacibaculum</taxon>
    </lineage>
</organism>
<proteinExistence type="inferred from homology"/>
<dbReference type="Pfam" id="PF01887">
    <property type="entry name" value="SAM_HAT_N"/>
    <property type="match status" value="1"/>
</dbReference>
<feature type="domain" description="S-adenosyl-l-methionine hydroxide adenosyltransferase N-terminal" evidence="3">
    <location>
        <begin position="4"/>
        <end position="145"/>
    </location>
</feature>
<evidence type="ECO:0000256" key="1">
    <source>
        <dbReference type="ARBA" id="ARBA00022691"/>
    </source>
</evidence>
<dbReference type="Gene3D" id="2.40.30.90">
    <property type="entry name" value="Bacterial fluorinating enzyme like"/>
    <property type="match status" value="1"/>
</dbReference>
<evidence type="ECO:0008006" key="7">
    <source>
        <dbReference type="Google" id="ProtNLM"/>
    </source>
</evidence>
<dbReference type="InterPro" id="IPR046470">
    <property type="entry name" value="SAM_HAT_C"/>
</dbReference>
<protein>
    <recommendedName>
        <fullName evidence="7">S-adenosyl-l-methionine hydroxide adenosyltransferase</fullName>
    </recommendedName>
</protein>
<dbReference type="SUPFAM" id="SSF101852">
    <property type="entry name" value="Bacterial fluorinating enzyme, C-terminal domain"/>
    <property type="match status" value="1"/>
</dbReference>
<dbReference type="InterPro" id="IPR046469">
    <property type="entry name" value="SAM_HAT_N"/>
</dbReference>
<evidence type="ECO:0000259" key="4">
    <source>
        <dbReference type="Pfam" id="PF20257"/>
    </source>
</evidence>
<dbReference type="InterPro" id="IPR023228">
    <property type="entry name" value="SAM_OH_AdoTrfase_N_sf"/>
</dbReference>
<dbReference type="SUPFAM" id="SSF102522">
    <property type="entry name" value="Bacterial fluorinating enzyme, N-terminal domain"/>
    <property type="match status" value="1"/>
</dbReference>
<dbReference type="InterPro" id="IPR002747">
    <property type="entry name" value="SAM_OH_AdoTrfase"/>
</dbReference>
<dbReference type="EMBL" id="LAPZ01000003">
    <property type="protein sequence ID" value="OSY88187.1"/>
    <property type="molecule type" value="Genomic_DNA"/>
</dbReference>
<feature type="domain" description="S-adenosyl-l-methionine hydroxide adenosyltransferase C-terminal" evidence="4">
    <location>
        <begin position="170"/>
        <end position="271"/>
    </location>
</feature>
<keyword evidence="6" id="KW-1185">Reference proteome</keyword>
<comment type="caution">
    <text evidence="5">The sequence shown here is derived from an EMBL/GenBank/DDBJ whole genome shotgun (WGS) entry which is preliminary data.</text>
</comment>
<dbReference type="RefSeq" id="WP_086029899.1">
    <property type="nucleotide sequence ID" value="NZ_LAPZ01000003.1"/>
</dbReference>
<sequence>MSLITLTTDFGLKDHFVGAVKGAIYSELPEAKIVDITHLISPFNITETSYILKNAYKSFPKGTIHIVGVDSELSTENKHIALELDEHFFICPDNGLISMVASEVNPTKIVEINIHDYIESSFPVLDVFVQVASHIARGGSLNIIGKEIQSYKKLVEIQPKVNQDQTIIVGGVIYIDNYGNVITNITKKLFSLIGKGRNFTISAGRYQFKKIVNQYNEIVDYTVPSEQRMYDGNKLTLFNSAGYLEIAIYKSNLETVGGASTLLGLGYRDTITIEFDTVVKPEFVPINS</sequence>
<evidence type="ECO:0000313" key="6">
    <source>
        <dbReference type="Proteomes" id="UP000194221"/>
    </source>
</evidence>
<dbReference type="Pfam" id="PF20257">
    <property type="entry name" value="SAM_HAT_C"/>
    <property type="match status" value="1"/>
</dbReference>
<evidence type="ECO:0000256" key="2">
    <source>
        <dbReference type="ARBA" id="ARBA00024035"/>
    </source>
</evidence>
<dbReference type="Gene3D" id="3.40.50.10790">
    <property type="entry name" value="S-adenosyl-l-methionine hydroxide adenosyltransferase, N-terminal"/>
    <property type="match status" value="1"/>
</dbReference>
<dbReference type="PIRSF" id="PIRSF006779">
    <property type="entry name" value="UCP006779"/>
    <property type="match status" value="1"/>
</dbReference>
<keyword evidence="1" id="KW-0949">S-adenosyl-L-methionine</keyword>
<dbReference type="PANTHER" id="PTHR35092">
    <property type="entry name" value="CHLORINASE MJ1651"/>
    <property type="match status" value="1"/>
</dbReference>